<evidence type="ECO:0000313" key="7">
    <source>
        <dbReference type="Proteomes" id="UP000076078"/>
    </source>
</evidence>
<dbReference type="STRING" id="361077.A0A152A6V2"/>
<name>A0A152A6V2_TIELA</name>
<feature type="domain" description="Chalcone/stilbene synthase C-terminal" evidence="5">
    <location>
        <begin position="225"/>
        <end position="364"/>
    </location>
</feature>
<dbReference type="GO" id="GO:0016747">
    <property type="term" value="F:acyltransferase activity, transferring groups other than amino-acyl groups"/>
    <property type="evidence" value="ECO:0007669"/>
    <property type="project" value="InterPro"/>
</dbReference>
<keyword evidence="3" id="KW-0012">Acyltransferase</keyword>
<feature type="domain" description="Chalcone/stilbene synthase N-terminal" evidence="4">
    <location>
        <begin position="41"/>
        <end position="213"/>
    </location>
</feature>
<organism evidence="6 7">
    <name type="scientific">Tieghemostelium lacteum</name>
    <name type="common">Slime mold</name>
    <name type="synonym">Dictyostelium lacteum</name>
    <dbReference type="NCBI Taxonomy" id="361077"/>
    <lineage>
        <taxon>Eukaryota</taxon>
        <taxon>Amoebozoa</taxon>
        <taxon>Evosea</taxon>
        <taxon>Eumycetozoa</taxon>
        <taxon>Dictyostelia</taxon>
        <taxon>Dictyosteliales</taxon>
        <taxon>Raperosteliaceae</taxon>
        <taxon>Tieghemostelium</taxon>
    </lineage>
</organism>
<evidence type="ECO:0000256" key="3">
    <source>
        <dbReference type="RuleBase" id="RU003633"/>
    </source>
</evidence>
<dbReference type="Gene3D" id="3.40.47.10">
    <property type="match status" value="2"/>
</dbReference>
<dbReference type="InterPro" id="IPR012328">
    <property type="entry name" value="Chalcone/stilbene_synt_C"/>
</dbReference>
<evidence type="ECO:0000256" key="2">
    <source>
        <dbReference type="ARBA" id="ARBA00022679"/>
    </source>
</evidence>
<evidence type="ECO:0000259" key="4">
    <source>
        <dbReference type="Pfam" id="PF00195"/>
    </source>
</evidence>
<dbReference type="SUPFAM" id="SSF53901">
    <property type="entry name" value="Thiolase-like"/>
    <property type="match status" value="2"/>
</dbReference>
<accession>A0A152A6V2</accession>
<keyword evidence="2 3" id="KW-0808">Transferase</keyword>
<evidence type="ECO:0000313" key="6">
    <source>
        <dbReference type="EMBL" id="KYR01953.1"/>
    </source>
</evidence>
<dbReference type="InParanoid" id="A0A152A6V2"/>
<dbReference type="InterPro" id="IPR001099">
    <property type="entry name" value="Chalcone/stilbene_synt_N"/>
</dbReference>
<protein>
    <submittedName>
        <fullName evidence="6">Putative polyketide synthase</fullName>
    </submittedName>
</protein>
<evidence type="ECO:0000256" key="1">
    <source>
        <dbReference type="ARBA" id="ARBA00005531"/>
    </source>
</evidence>
<dbReference type="Pfam" id="PF00195">
    <property type="entry name" value="Chal_sti_synt_N"/>
    <property type="match status" value="1"/>
</dbReference>
<dbReference type="PANTHER" id="PTHR11877:SF46">
    <property type="entry name" value="TYPE III POLYKETIDE SYNTHASE A"/>
    <property type="match status" value="1"/>
</dbReference>
<dbReference type="Proteomes" id="UP000076078">
    <property type="component" value="Unassembled WGS sequence"/>
</dbReference>
<dbReference type="GO" id="GO:0030639">
    <property type="term" value="P:polyketide biosynthetic process"/>
    <property type="evidence" value="ECO:0007669"/>
    <property type="project" value="TreeGrafter"/>
</dbReference>
<gene>
    <name evidence="6" type="ORF">DLAC_00743</name>
</gene>
<comment type="similarity">
    <text evidence="1 3">Belongs to the thiolase-like superfamily. Chalcone/stilbene synthases family.</text>
</comment>
<dbReference type="AlphaFoldDB" id="A0A152A6V2"/>
<proteinExistence type="inferred from homology"/>
<dbReference type="InterPro" id="IPR016039">
    <property type="entry name" value="Thiolase-like"/>
</dbReference>
<sequence>MENPKIFSIGTKLAEFKSNTVDNVNVFLSAHPELSNDQIQYVREYADKLPVETRYTVLDYSVESSKDYMGTAKNTEEKNYIYLDNVSKLSHEACKVALKEWGGNVKDLTHVLFSSCSGLKVPDSSFDLIGLLGLNEDIERFSINYQSEHGALSCLRTAAQLSRLDSKNMILVVITDLPSLNVTFSPQASDQEKIQSFLGCSDGSAAMVVGQGPGGIYELLSYGNYVIPSTKELMTMYTSKYGFQYLQKSEPFKTSVSSNIVNFCRTILKNYEGLIQLPDDLWQYEYLLHPGSNGVLEENMKSLSLKPDHCRHTLEIQKTIGNLCAPTVFFIMDLARQSIFKSEFSFVISYGVGISLEGTLLRNLQFK</sequence>
<dbReference type="PANTHER" id="PTHR11877">
    <property type="entry name" value="HYDROXYMETHYLGLUTARYL-COA SYNTHASE"/>
    <property type="match status" value="1"/>
</dbReference>
<dbReference type="PIRSF" id="PIRSF000451">
    <property type="entry name" value="PKS_III"/>
    <property type="match status" value="1"/>
</dbReference>
<dbReference type="EMBL" id="LODT01000004">
    <property type="protein sequence ID" value="KYR01953.1"/>
    <property type="molecule type" value="Genomic_DNA"/>
</dbReference>
<dbReference type="InterPro" id="IPR011141">
    <property type="entry name" value="Polyketide_synthase_type-III"/>
</dbReference>
<keyword evidence="7" id="KW-1185">Reference proteome</keyword>
<evidence type="ECO:0000259" key="5">
    <source>
        <dbReference type="Pfam" id="PF02797"/>
    </source>
</evidence>
<comment type="caution">
    <text evidence="6">The sequence shown here is derived from an EMBL/GenBank/DDBJ whole genome shotgun (WGS) entry which is preliminary data.</text>
</comment>
<dbReference type="OrthoDB" id="1500228at2759"/>
<dbReference type="Pfam" id="PF02797">
    <property type="entry name" value="Chal_sti_synt_C"/>
    <property type="match status" value="1"/>
</dbReference>
<reference evidence="6 7" key="1">
    <citation type="submission" date="2015-12" db="EMBL/GenBank/DDBJ databases">
        <title>Dictyostelia acquired genes for synthesis and detection of signals that induce cell-type specialization by lateral gene transfer from prokaryotes.</title>
        <authorList>
            <person name="Gloeckner G."/>
            <person name="Schaap P."/>
        </authorList>
    </citation>
    <scope>NUCLEOTIDE SEQUENCE [LARGE SCALE GENOMIC DNA]</scope>
    <source>
        <strain evidence="6 7">TK</strain>
    </source>
</reference>